<proteinExistence type="predicted"/>
<dbReference type="EMBL" id="JAGPXC010000005">
    <property type="protein sequence ID" value="KAH6653480.1"/>
    <property type="molecule type" value="Genomic_DNA"/>
</dbReference>
<comment type="caution">
    <text evidence="1">The sequence shown here is derived from an EMBL/GenBank/DDBJ whole genome shotgun (WGS) entry which is preliminary data.</text>
</comment>
<name>A0A9P8UK60_9PEZI</name>
<dbReference type="OrthoDB" id="5020773at2759"/>
<evidence type="ECO:0000313" key="2">
    <source>
        <dbReference type="Proteomes" id="UP000758603"/>
    </source>
</evidence>
<dbReference type="GeneID" id="70132019"/>
<gene>
    <name evidence="1" type="ORF">BKA67DRAFT_569864</name>
</gene>
<keyword evidence="2" id="KW-1185">Reference proteome</keyword>
<protein>
    <submittedName>
        <fullName evidence="1">Uncharacterized protein</fullName>
    </submittedName>
</protein>
<reference evidence="1" key="1">
    <citation type="journal article" date="2021" name="Nat. Commun.">
        <title>Genetic determinants of endophytism in the Arabidopsis root mycobiome.</title>
        <authorList>
            <person name="Mesny F."/>
            <person name="Miyauchi S."/>
            <person name="Thiergart T."/>
            <person name="Pickel B."/>
            <person name="Atanasova L."/>
            <person name="Karlsson M."/>
            <person name="Huettel B."/>
            <person name="Barry K.W."/>
            <person name="Haridas S."/>
            <person name="Chen C."/>
            <person name="Bauer D."/>
            <person name="Andreopoulos W."/>
            <person name="Pangilinan J."/>
            <person name="LaButti K."/>
            <person name="Riley R."/>
            <person name="Lipzen A."/>
            <person name="Clum A."/>
            <person name="Drula E."/>
            <person name="Henrissat B."/>
            <person name="Kohler A."/>
            <person name="Grigoriev I.V."/>
            <person name="Martin F.M."/>
            <person name="Hacquard S."/>
        </authorList>
    </citation>
    <scope>NUCLEOTIDE SEQUENCE</scope>
    <source>
        <strain evidence="1">MPI-SDFR-AT-0073</strain>
    </source>
</reference>
<evidence type="ECO:0000313" key="1">
    <source>
        <dbReference type="EMBL" id="KAH6653480.1"/>
    </source>
</evidence>
<dbReference type="AlphaFoldDB" id="A0A9P8UK60"/>
<dbReference type="RefSeq" id="XP_045957757.1">
    <property type="nucleotide sequence ID" value="XM_046103127.1"/>
</dbReference>
<dbReference type="Proteomes" id="UP000758603">
    <property type="component" value="Unassembled WGS sequence"/>
</dbReference>
<organism evidence="1 2">
    <name type="scientific">Truncatella angustata</name>
    <dbReference type="NCBI Taxonomy" id="152316"/>
    <lineage>
        <taxon>Eukaryota</taxon>
        <taxon>Fungi</taxon>
        <taxon>Dikarya</taxon>
        <taxon>Ascomycota</taxon>
        <taxon>Pezizomycotina</taxon>
        <taxon>Sordariomycetes</taxon>
        <taxon>Xylariomycetidae</taxon>
        <taxon>Amphisphaeriales</taxon>
        <taxon>Sporocadaceae</taxon>
        <taxon>Truncatella</taxon>
    </lineage>
</organism>
<accession>A0A9P8UK60</accession>
<sequence>MIVLSMASSPQRLSDCVSQSQMSVKPAYDAESASSDILNFDYIFRATYPNKGQTGPSGKRKTRGPVVYECLLCSSDQAWSNPKRDNAVYHAKNQHFR</sequence>